<comment type="function">
    <text evidence="2">Catalyzes the reversible cyclization of carbamoyl aspartate to dihydroorotate.</text>
</comment>
<dbReference type="EMBL" id="AZFZ01000036">
    <property type="protein sequence ID" value="KRM43340.1"/>
    <property type="molecule type" value="Genomic_DNA"/>
</dbReference>
<dbReference type="PANTHER" id="PTHR43668">
    <property type="entry name" value="ALLANTOINASE"/>
    <property type="match status" value="1"/>
</dbReference>
<comment type="similarity">
    <text evidence="3">Belongs to the metallo-dependent hydrolases superfamily. Hydantoinase/dihydropyrimidinase family.</text>
</comment>
<dbReference type="PANTHER" id="PTHR43668:SF4">
    <property type="entry name" value="ALLANTOINASE"/>
    <property type="match status" value="1"/>
</dbReference>
<organism evidence="10 11">
    <name type="scientific">Lentilactobacillus parafarraginis DSM 18390 = JCM 14109</name>
    <dbReference type="NCBI Taxonomy" id="1423786"/>
    <lineage>
        <taxon>Bacteria</taxon>
        <taxon>Bacillati</taxon>
        <taxon>Bacillota</taxon>
        <taxon>Bacilli</taxon>
        <taxon>Lactobacillales</taxon>
        <taxon>Lactobacillaceae</taxon>
        <taxon>Lentilactobacillus</taxon>
    </lineage>
</organism>
<dbReference type="AlphaFoldDB" id="A0A0R1YWD6"/>
<comment type="similarity">
    <text evidence="4">Belongs to the metallo-dependent hydrolases superfamily. DHOase family. Class I DHOase subfamily.</text>
</comment>
<keyword evidence="6" id="KW-0479">Metal-binding</keyword>
<evidence type="ECO:0000259" key="9">
    <source>
        <dbReference type="Pfam" id="PF01979"/>
    </source>
</evidence>
<evidence type="ECO:0000256" key="5">
    <source>
        <dbReference type="ARBA" id="ARBA00011881"/>
    </source>
</evidence>
<dbReference type="SUPFAM" id="SSF51556">
    <property type="entry name" value="Metallo-dependent hydrolases"/>
    <property type="match status" value="1"/>
</dbReference>
<dbReference type="NCBIfam" id="TIGR03178">
    <property type="entry name" value="allantoinase"/>
    <property type="match status" value="1"/>
</dbReference>
<keyword evidence="7" id="KW-0378">Hydrolase</keyword>
<comment type="caution">
    <text evidence="10">The sequence shown here is derived from an EMBL/GenBank/DDBJ whole genome shotgun (WGS) entry which is preliminary data.</text>
</comment>
<comment type="subunit">
    <text evidence="5">Homotetramer.</text>
</comment>
<evidence type="ECO:0000256" key="6">
    <source>
        <dbReference type="ARBA" id="ARBA00022723"/>
    </source>
</evidence>
<dbReference type="PROSITE" id="PS00482">
    <property type="entry name" value="DIHYDROOROTASE_1"/>
    <property type="match status" value="1"/>
</dbReference>
<dbReference type="InterPro" id="IPR011059">
    <property type="entry name" value="Metal-dep_hydrolase_composite"/>
</dbReference>
<dbReference type="InterPro" id="IPR032466">
    <property type="entry name" value="Metal_Hydrolase"/>
</dbReference>
<proteinExistence type="inferred from homology"/>
<dbReference type="GO" id="GO:0005737">
    <property type="term" value="C:cytoplasm"/>
    <property type="evidence" value="ECO:0007669"/>
    <property type="project" value="TreeGrafter"/>
</dbReference>
<protein>
    <submittedName>
        <fullName evidence="10">Allantoinase</fullName>
    </submittedName>
</protein>
<dbReference type="GO" id="GO:0008270">
    <property type="term" value="F:zinc ion binding"/>
    <property type="evidence" value="ECO:0007669"/>
    <property type="project" value="InterPro"/>
</dbReference>
<dbReference type="InterPro" id="IPR006680">
    <property type="entry name" value="Amidohydro-rel"/>
</dbReference>
<evidence type="ECO:0000256" key="8">
    <source>
        <dbReference type="ARBA" id="ARBA00022833"/>
    </source>
</evidence>
<dbReference type="InterPro" id="IPR002195">
    <property type="entry name" value="Dihydroorotase_CS"/>
</dbReference>
<feature type="domain" description="Amidohydrolase-related" evidence="9">
    <location>
        <begin position="55"/>
        <end position="437"/>
    </location>
</feature>
<keyword evidence="8" id="KW-0862">Zinc</keyword>
<comment type="cofactor">
    <cofactor evidence="1">
        <name>Zn(2+)</name>
        <dbReference type="ChEBI" id="CHEBI:29105"/>
    </cofactor>
</comment>
<dbReference type="GO" id="GO:0006145">
    <property type="term" value="P:purine nucleobase catabolic process"/>
    <property type="evidence" value="ECO:0007669"/>
    <property type="project" value="TreeGrafter"/>
</dbReference>
<dbReference type="PATRIC" id="fig|1423786.4.peg.1732"/>
<dbReference type="FunFam" id="3.20.20.140:FF:000174">
    <property type="entry name" value="Dihydropyrimidinase-related protein 2"/>
    <property type="match status" value="1"/>
</dbReference>
<evidence type="ECO:0000313" key="10">
    <source>
        <dbReference type="EMBL" id="KRM43340.1"/>
    </source>
</evidence>
<evidence type="ECO:0000256" key="7">
    <source>
        <dbReference type="ARBA" id="ARBA00022801"/>
    </source>
</evidence>
<dbReference type="Pfam" id="PF01979">
    <property type="entry name" value="Amidohydro_1"/>
    <property type="match status" value="1"/>
</dbReference>
<dbReference type="GO" id="GO:0050897">
    <property type="term" value="F:cobalt ion binding"/>
    <property type="evidence" value="ECO:0007669"/>
    <property type="project" value="InterPro"/>
</dbReference>
<sequence length="477" mass="51931">MNIMKFDSVITNGTIVTPTKLVQGDLGIKDGKIAAIGGHLTTETTQVIDAKGQLILPGMVDAHVHINEPGRSDWEDYHTGSQALAAGGTTSMVVMPLNALPARTTAKEFNRHREIAEGKSYIDFALYGGLVPGNLTEIAKLADAGAAGFKAFMATTGTDIPGDFKNVDDYELFRGMQAIAKTGLRLSLHAENAVLTDRFAEEKIAHHQTQIQDYIDSRPPMVEVEAVRRALYLAKMANCKLHFVHLSTGEAVSEVQKAQAEGQDVTCETCVHYLALNTDTFKKIGPLAKCSPVLRTKEVQSELWQKIEEGALNAVTSDHSPAPASMKANPNDNIFDVWGGISGAQNNVDLFYDIAVKSHRLSVFQFVQLIAAGPAELFGLGNKGSLEIGKDADIILLDPTQSYTLTKDDLFYKNKISAYVGWTIHDRITQTILRGKTIFTLQNGFNTKPDGKFLINQHVKEAAANAINTHAKQTILN</sequence>
<evidence type="ECO:0000256" key="1">
    <source>
        <dbReference type="ARBA" id="ARBA00001947"/>
    </source>
</evidence>
<name>A0A0R1YWD6_9LACO</name>
<dbReference type="Gene3D" id="3.20.20.140">
    <property type="entry name" value="Metal-dependent hydrolases"/>
    <property type="match status" value="1"/>
</dbReference>
<reference evidence="10 11" key="1">
    <citation type="journal article" date="2015" name="Genome Announc.">
        <title>Expanding the biotechnology potential of lactobacilli through comparative genomics of 213 strains and associated genera.</title>
        <authorList>
            <person name="Sun Z."/>
            <person name="Harris H.M."/>
            <person name="McCann A."/>
            <person name="Guo C."/>
            <person name="Argimon S."/>
            <person name="Zhang W."/>
            <person name="Yang X."/>
            <person name="Jeffery I.B."/>
            <person name="Cooney J.C."/>
            <person name="Kagawa T.F."/>
            <person name="Liu W."/>
            <person name="Song Y."/>
            <person name="Salvetti E."/>
            <person name="Wrobel A."/>
            <person name="Rasinkangas P."/>
            <person name="Parkhill J."/>
            <person name="Rea M.C."/>
            <person name="O'Sullivan O."/>
            <person name="Ritari J."/>
            <person name="Douillard F.P."/>
            <person name="Paul Ross R."/>
            <person name="Yang R."/>
            <person name="Briner A.E."/>
            <person name="Felis G.E."/>
            <person name="de Vos W.M."/>
            <person name="Barrangou R."/>
            <person name="Klaenhammer T.R."/>
            <person name="Caufield P.W."/>
            <person name="Cui Y."/>
            <person name="Zhang H."/>
            <person name="O'Toole P.W."/>
        </authorList>
    </citation>
    <scope>NUCLEOTIDE SEQUENCE [LARGE SCALE GENOMIC DNA]</scope>
    <source>
        <strain evidence="10 11">DSM 18390</strain>
    </source>
</reference>
<evidence type="ECO:0000256" key="2">
    <source>
        <dbReference type="ARBA" id="ARBA00002368"/>
    </source>
</evidence>
<evidence type="ECO:0000256" key="3">
    <source>
        <dbReference type="ARBA" id="ARBA00008829"/>
    </source>
</evidence>
<accession>A0A0R1YWD6</accession>
<dbReference type="GO" id="GO:0000256">
    <property type="term" value="P:allantoin catabolic process"/>
    <property type="evidence" value="ECO:0007669"/>
    <property type="project" value="InterPro"/>
</dbReference>
<dbReference type="Proteomes" id="UP000051010">
    <property type="component" value="Unassembled WGS sequence"/>
</dbReference>
<gene>
    <name evidence="10" type="ORF">FD47_GL001627</name>
</gene>
<dbReference type="Gene3D" id="2.30.40.10">
    <property type="entry name" value="Urease, subunit C, domain 1"/>
    <property type="match status" value="1"/>
</dbReference>
<dbReference type="SUPFAM" id="SSF51338">
    <property type="entry name" value="Composite domain of metallo-dependent hydrolases"/>
    <property type="match status" value="1"/>
</dbReference>
<dbReference type="GO" id="GO:0004038">
    <property type="term" value="F:allantoinase activity"/>
    <property type="evidence" value="ECO:0007669"/>
    <property type="project" value="InterPro"/>
</dbReference>
<evidence type="ECO:0000256" key="4">
    <source>
        <dbReference type="ARBA" id="ARBA00010286"/>
    </source>
</evidence>
<dbReference type="InterPro" id="IPR050138">
    <property type="entry name" value="DHOase/Allantoinase_Hydrolase"/>
</dbReference>
<dbReference type="InterPro" id="IPR017593">
    <property type="entry name" value="Allantoinase"/>
</dbReference>
<evidence type="ECO:0000313" key="11">
    <source>
        <dbReference type="Proteomes" id="UP000051010"/>
    </source>
</evidence>